<keyword evidence="5 7" id="KW-1133">Transmembrane helix</keyword>
<evidence type="ECO:0000256" key="5">
    <source>
        <dbReference type="ARBA" id="ARBA00022989"/>
    </source>
</evidence>
<dbReference type="InterPro" id="IPR045621">
    <property type="entry name" value="BPD_transp_1_N"/>
</dbReference>
<keyword evidence="10" id="KW-1185">Reference proteome</keyword>
<feature type="transmembrane region" description="Helical" evidence="7">
    <location>
        <begin position="283"/>
        <end position="302"/>
    </location>
</feature>
<dbReference type="GO" id="GO:0005886">
    <property type="term" value="C:plasma membrane"/>
    <property type="evidence" value="ECO:0007669"/>
    <property type="project" value="UniProtKB-SubCell"/>
</dbReference>
<evidence type="ECO:0000313" key="9">
    <source>
        <dbReference type="EMBL" id="GGL99711.1"/>
    </source>
</evidence>
<organism evidence="9 10">
    <name type="scientific">Nakamurella endophytica</name>
    <dbReference type="NCBI Taxonomy" id="1748367"/>
    <lineage>
        <taxon>Bacteria</taxon>
        <taxon>Bacillati</taxon>
        <taxon>Actinomycetota</taxon>
        <taxon>Actinomycetes</taxon>
        <taxon>Nakamurellales</taxon>
        <taxon>Nakamurellaceae</taxon>
        <taxon>Nakamurella</taxon>
    </lineage>
</organism>
<dbReference type="Pfam" id="PF00528">
    <property type="entry name" value="BPD_transp_1"/>
    <property type="match status" value="1"/>
</dbReference>
<proteinExistence type="inferred from homology"/>
<dbReference type="PANTHER" id="PTHR43163:SF6">
    <property type="entry name" value="DIPEPTIDE TRANSPORT SYSTEM PERMEASE PROTEIN DPPB-RELATED"/>
    <property type="match status" value="1"/>
</dbReference>
<feature type="transmembrane region" description="Helical" evidence="7">
    <location>
        <begin position="137"/>
        <end position="160"/>
    </location>
</feature>
<dbReference type="Pfam" id="PF19300">
    <property type="entry name" value="BPD_transp_1_N"/>
    <property type="match status" value="1"/>
</dbReference>
<comment type="similarity">
    <text evidence="7">Belongs to the binding-protein-dependent transport system permease family.</text>
</comment>
<dbReference type="SUPFAM" id="SSF161098">
    <property type="entry name" value="MetI-like"/>
    <property type="match status" value="1"/>
</dbReference>
<dbReference type="RefSeq" id="WP_188941309.1">
    <property type="nucleotide sequence ID" value="NZ_BMNA01000003.1"/>
</dbReference>
<evidence type="ECO:0000313" key="10">
    <source>
        <dbReference type="Proteomes" id="UP000655208"/>
    </source>
</evidence>
<dbReference type="PROSITE" id="PS50928">
    <property type="entry name" value="ABC_TM1"/>
    <property type="match status" value="1"/>
</dbReference>
<evidence type="ECO:0000256" key="7">
    <source>
        <dbReference type="RuleBase" id="RU363032"/>
    </source>
</evidence>
<name>A0A917SVK4_9ACTN</name>
<feature type="transmembrane region" description="Helical" evidence="7">
    <location>
        <begin position="241"/>
        <end position="263"/>
    </location>
</feature>
<reference evidence="9" key="2">
    <citation type="submission" date="2020-09" db="EMBL/GenBank/DDBJ databases">
        <authorList>
            <person name="Sun Q."/>
            <person name="Zhou Y."/>
        </authorList>
    </citation>
    <scope>NUCLEOTIDE SEQUENCE</scope>
    <source>
        <strain evidence="9">CGMCC 4.7308</strain>
    </source>
</reference>
<feature type="transmembrane region" description="Helical" evidence="7">
    <location>
        <begin position="104"/>
        <end position="125"/>
    </location>
</feature>
<comment type="subcellular location">
    <subcellularLocation>
        <location evidence="1 7">Cell membrane</location>
        <topology evidence="1 7">Multi-pass membrane protein</topology>
    </subcellularLocation>
</comment>
<gene>
    <name evidence="9" type="ORF">GCM10011594_19570</name>
</gene>
<dbReference type="InterPro" id="IPR000515">
    <property type="entry name" value="MetI-like"/>
</dbReference>
<keyword evidence="3" id="KW-1003">Cell membrane</keyword>
<evidence type="ECO:0000256" key="6">
    <source>
        <dbReference type="ARBA" id="ARBA00023136"/>
    </source>
</evidence>
<dbReference type="EMBL" id="BMNA01000003">
    <property type="protein sequence ID" value="GGL99711.1"/>
    <property type="molecule type" value="Genomic_DNA"/>
</dbReference>
<dbReference type="CDD" id="cd06261">
    <property type="entry name" value="TM_PBP2"/>
    <property type="match status" value="1"/>
</dbReference>
<dbReference type="Proteomes" id="UP000655208">
    <property type="component" value="Unassembled WGS sequence"/>
</dbReference>
<accession>A0A917SVK4</accession>
<keyword evidence="2 7" id="KW-0813">Transport</keyword>
<dbReference type="InterPro" id="IPR035906">
    <property type="entry name" value="MetI-like_sf"/>
</dbReference>
<evidence type="ECO:0000256" key="4">
    <source>
        <dbReference type="ARBA" id="ARBA00022692"/>
    </source>
</evidence>
<evidence type="ECO:0000259" key="8">
    <source>
        <dbReference type="PROSITE" id="PS50928"/>
    </source>
</evidence>
<feature type="domain" description="ABC transmembrane type-1" evidence="8">
    <location>
        <begin position="98"/>
        <end position="306"/>
    </location>
</feature>
<comment type="caution">
    <text evidence="9">The sequence shown here is derived from an EMBL/GenBank/DDBJ whole genome shotgun (WGS) entry which is preliminary data.</text>
</comment>
<evidence type="ECO:0000256" key="2">
    <source>
        <dbReference type="ARBA" id="ARBA00022448"/>
    </source>
</evidence>
<evidence type="ECO:0000256" key="3">
    <source>
        <dbReference type="ARBA" id="ARBA00022475"/>
    </source>
</evidence>
<protein>
    <submittedName>
        <fullName evidence="9">Peptide ABC transporter</fullName>
    </submittedName>
</protein>
<feature type="transmembrane region" description="Helical" evidence="7">
    <location>
        <begin position="180"/>
        <end position="199"/>
    </location>
</feature>
<sequence length="319" mass="34214">MTARLAYVGRRILLTIPVLIATSIFVFLLIRLVPGDPVQTMLGIRATPDNVATVRAQLGLDKPLPEQYWTWITGVLHGDLGQDFISHEPITSLLGVSLPITLELTVLAMLLAVLVGVPLGVLAAVKGRWTRRISGGFVVAAISIPEFWLGIMLVLLFTGVLHLLPPNGWVPITQDVGLNITYMILPVLALALGQTAYLLRTTRAAMLGTAGEPYVAFLHAKGLRTRTVIYLHMLRNASGPIVTVAGIQFGVLLGGAIVVENLFALPGVGRMVVGAISNRNYVVVQGGVLVIATLFILVNLLTDIVHGLLDPRVEEAVAR</sequence>
<reference evidence="9" key="1">
    <citation type="journal article" date="2014" name="Int. J. Syst. Evol. Microbiol.">
        <title>Complete genome sequence of Corynebacterium casei LMG S-19264T (=DSM 44701T), isolated from a smear-ripened cheese.</title>
        <authorList>
            <consortium name="US DOE Joint Genome Institute (JGI-PGF)"/>
            <person name="Walter F."/>
            <person name="Albersmeier A."/>
            <person name="Kalinowski J."/>
            <person name="Ruckert C."/>
        </authorList>
    </citation>
    <scope>NUCLEOTIDE SEQUENCE</scope>
    <source>
        <strain evidence="9">CGMCC 4.7308</strain>
    </source>
</reference>
<dbReference type="PANTHER" id="PTHR43163">
    <property type="entry name" value="DIPEPTIDE TRANSPORT SYSTEM PERMEASE PROTEIN DPPB-RELATED"/>
    <property type="match status" value="1"/>
</dbReference>
<keyword evidence="6 7" id="KW-0472">Membrane</keyword>
<keyword evidence="4 7" id="KW-0812">Transmembrane</keyword>
<dbReference type="GO" id="GO:0071916">
    <property type="term" value="F:dipeptide transmembrane transporter activity"/>
    <property type="evidence" value="ECO:0007669"/>
    <property type="project" value="TreeGrafter"/>
</dbReference>
<feature type="transmembrane region" description="Helical" evidence="7">
    <location>
        <begin position="12"/>
        <end position="33"/>
    </location>
</feature>
<evidence type="ECO:0000256" key="1">
    <source>
        <dbReference type="ARBA" id="ARBA00004651"/>
    </source>
</evidence>
<dbReference type="Gene3D" id="1.10.3720.10">
    <property type="entry name" value="MetI-like"/>
    <property type="match status" value="1"/>
</dbReference>
<dbReference type="AlphaFoldDB" id="A0A917SVK4"/>